<organism evidence="10">
    <name type="scientific">Schlesneria paludicola</name>
    <dbReference type="NCBI Taxonomy" id="360056"/>
    <lineage>
        <taxon>Bacteria</taxon>
        <taxon>Pseudomonadati</taxon>
        <taxon>Planctomycetota</taxon>
        <taxon>Planctomycetia</taxon>
        <taxon>Planctomycetales</taxon>
        <taxon>Planctomycetaceae</taxon>
        <taxon>Schlesneria</taxon>
    </lineage>
</organism>
<keyword evidence="6 8" id="KW-0346">Stress response</keyword>
<evidence type="ECO:0000256" key="7">
    <source>
        <dbReference type="ARBA" id="ARBA00023186"/>
    </source>
</evidence>
<dbReference type="InterPro" id="IPR037196">
    <property type="entry name" value="HSP90_C"/>
</dbReference>
<feature type="binding site" evidence="9">
    <location>
        <position position="35"/>
    </location>
    <ligand>
        <name>ATP</name>
        <dbReference type="ChEBI" id="CHEBI:30616"/>
    </ligand>
</feature>
<feature type="binding site" evidence="9">
    <location>
        <begin position="122"/>
        <end position="127"/>
    </location>
    <ligand>
        <name>ATP</name>
        <dbReference type="ChEBI" id="CHEBI:30616"/>
    </ligand>
</feature>
<dbReference type="SUPFAM" id="SSF54211">
    <property type="entry name" value="Ribosomal protein S5 domain 2-like"/>
    <property type="match status" value="1"/>
</dbReference>
<comment type="similarity">
    <text evidence="2 8">Belongs to the heat shock protein 90 family.</text>
</comment>
<dbReference type="InterPro" id="IPR036890">
    <property type="entry name" value="HATPase_C_sf"/>
</dbReference>
<feature type="binding site" evidence="9">
    <location>
        <position position="324"/>
    </location>
    <ligand>
        <name>ATP</name>
        <dbReference type="ChEBI" id="CHEBI:30616"/>
    </ligand>
</feature>
<dbReference type="GO" id="GO:0016887">
    <property type="term" value="F:ATP hydrolysis activity"/>
    <property type="evidence" value="ECO:0007669"/>
    <property type="project" value="InterPro"/>
</dbReference>
<feature type="binding site" evidence="9">
    <location>
        <begin position="100"/>
        <end position="101"/>
    </location>
    <ligand>
        <name>ATP</name>
        <dbReference type="ChEBI" id="CHEBI:30616"/>
    </ligand>
</feature>
<dbReference type="Gene3D" id="3.30.565.10">
    <property type="entry name" value="Histidine kinase-like ATPase, C-terminal domain"/>
    <property type="match status" value="1"/>
</dbReference>
<comment type="subcellular location">
    <subcellularLocation>
        <location evidence="1 8">Cytoplasm</location>
    </subcellularLocation>
</comment>
<dbReference type="GO" id="GO:0005737">
    <property type="term" value="C:cytoplasm"/>
    <property type="evidence" value="ECO:0007669"/>
    <property type="project" value="UniProtKB-SubCell"/>
</dbReference>
<dbReference type="GO" id="GO:0005524">
    <property type="term" value="F:ATP binding"/>
    <property type="evidence" value="ECO:0007669"/>
    <property type="project" value="UniProtKB-UniRule"/>
</dbReference>
<dbReference type="Pfam" id="PF13589">
    <property type="entry name" value="HATPase_c_3"/>
    <property type="match status" value="1"/>
</dbReference>
<feature type="region of interest" description="A; substrate-binding" evidence="8">
    <location>
        <begin position="1"/>
        <end position="324"/>
    </location>
</feature>
<feature type="region of interest" description="B" evidence="8">
    <location>
        <begin position="325"/>
        <end position="540"/>
    </location>
</feature>
<keyword evidence="7 8" id="KW-0143">Chaperone</keyword>
<evidence type="ECO:0000256" key="1">
    <source>
        <dbReference type="ARBA" id="ARBA00004496"/>
    </source>
</evidence>
<evidence type="ECO:0000256" key="3">
    <source>
        <dbReference type="ARBA" id="ARBA00022490"/>
    </source>
</evidence>
<comment type="caution">
    <text evidence="10">The sequence shown here is derived from an EMBL/GenBank/DDBJ whole genome shotgun (WGS) entry which is preliminary data.</text>
</comment>
<dbReference type="Pfam" id="PF00183">
    <property type="entry name" value="HSP90"/>
    <property type="match status" value="1"/>
</dbReference>
<evidence type="ECO:0000256" key="4">
    <source>
        <dbReference type="ARBA" id="ARBA00022741"/>
    </source>
</evidence>
<dbReference type="FunFam" id="3.30.565.10:FF:000009">
    <property type="entry name" value="Molecular chaperone HtpG"/>
    <property type="match status" value="1"/>
</dbReference>
<name>A0A7C4LJ41_9PLAN</name>
<accession>A0A7C4LJ41</accession>
<feature type="binding site" evidence="9">
    <location>
        <position position="80"/>
    </location>
    <ligand>
        <name>ATP</name>
        <dbReference type="ChEBI" id="CHEBI:30616"/>
    </ligand>
</feature>
<dbReference type="CDD" id="cd16927">
    <property type="entry name" value="HATPase_Hsp90-like"/>
    <property type="match status" value="1"/>
</dbReference>
<dbReference type="Gene3D" id="1.20.120.790">
    <property type="entry name" value="Heat shock protein 90, C-terminal domain"/>
    <property type="match status" value="1"/>
</dbReference>
<dbReference type="NCBIfam" id="NF003555">
    <property type="entry name" value="PRK05218.1"/>
    <property type="match status" value="1"/>
</dbReference>
<dbReference type="InterPro" id="IPR020568">
    <property type="entry name" value="Ribosomal_Su5_D2-typ_SF"/>
</dbReference>
<dbReference type="HAMAP" id="MF_00505">
    <property type="entry name" value="HSP90"/>
    <property type="match status" value="1"/>
</dbReference>
<dbReference type="PIRSF" id="PIRSF002583">
    <property type="entry name" value="Hsp90"/>
    <property type="match status" value="1"/>
</dbReference>
<dbReference type="PANTHER" id="PTHR11528">
    <property type="entry name" value="HEAT SHOCK PROTEIN 90 FAMILY MEMBER"/>
    <property type="match status" value="1"/>
</dbReference>
<dbReference type="InterPro" id="IPR001404">
    <property type="entry name" value="Hsp90_fam"/>
</dbReference>
<feature type="region of interest" description="C" evidence="8">
    <location>
        <begin position="541"/>
        <end position="625"/>
    </location>
</feature>
<comment type="subunit">
    <text evidence="8">Homodimer.</text>
</comment>
<evidence type="ECO:0000313" key="10">
    <source>
        <dbReference type="EMBL" id="HGT38033.1"/>
    </source>
</evidence>
<keyword evidence="5 8" id="KW-0067">ATP-binding</keyword>
<reference evidence="10" key="1">
    <citation type="journal article" date="2020" name="mSystems">
        <title>Genome- and Community-Level Interaction Insights into Carbon Utilization and Element Cycling Functions of Hydrothermarchaeota in Hydrothermal Sediment.</title>
        <authorList>
            <person name="Zhou Z."/>
            <person name="Liu Y."/>
            <person name="Xu W."/>
            <person name="Pan J."/>
            <person name="Luo Z.H."/>
            <person name="Li M."/>
        </authorList>
    </citation>
    <scope>NUCLEOTIDE SEQUENCE [LARGE SCALE GENOMIC DNA]</scope>
    <source>
        <strain evidence="10">SpSt-508</strain>
    </source>
</reference>
<evidence type="ECO:0000256" key="9">
    <source>
        <dbReference type="PIRSR" id="PIRSR002583-1"/>
    </source>
</evidence>
<protein>
    <recommendedName>
        <fullName evidence="8">Chaperone protein HtpG</fullName>
    </recommendedName>
    <alternativeName>
        <fullName evidence="8">Heat shock protein HtpG</fullName>
    </alternativeName>
    <alternativeName>
        <fullName evidence="8">High temperature protein G</fullName>
    </alternativeName>
</protein>
<dbReference type="GO" id="GO:0051082">
    <property type="term" value="F:unfolded protein binding"/>
    <property type="evidence" value="ECO:0007669"/>
    <property type="project" value="UniProtKB-UniRule"/>
</dbReference>
<dbReference type="SUPFAM" id="SSF110942">
    <property type="entry name" value="HSP90 C-terminal domain"/>
    <property type="match status" value="1"/>
</dbReference>
<dbReference type="EMBL" id="DSVQ01000005">
    <property type="protein sequence ID" value="HGT38033.1"/>
    <property type="molecule type" value="Genomic_DNA"/>
</dbReference>
<dbReference type="PRINTS" id="PR00775">
    <property type="entry name" value="HEATSHOCK90"/>
</dbReference>
<feature type="binding site" evidence="9">
    <location>
        <position position="93"/>
    </location>
    <ligand>
        <name>ATP</name>
        <dbReference type="ChEBI" id="CHEBI:30616"/>
    </ligand>
</feature>
<dbReference type="Gene3D" id="3.40.50.11260">
    <property type="match status" value="1"/>
</dbReference>
<evidence type="ECO:0000256" key="8">
    <source>
        <dbReference type="HAMAP-Rule" id="MF_00505"/>
    </source>
</evidence>
<dbReference type="GO" id="GO:0140662">
    <property type="term" value="F:ATP-dependent protein folding chaperone"/>
    <property type="evidence" value="ECO:0007669"/>
    <property type="project" value="InterPro"/>
</dbReference>
<comment type="function">
    <text evidence="8">Molecular chaperone. Has ATPase activity.</text>
</comment>
<dbReference type="Gene3D" id="3.30.230.80">
    <property type="match status" value="1"/>
</dbReference>
<evidence type="ECO:0000256" key="5">
    <source>
        <dbReference type="ARBA" id="ARBA00022840"/>
    </source>
</evidence>
<sequence length="625" mass="70845">MTAAPQEYAFQAEIQQLLHILAHSLYQNREIALRELISNASDALNKLRHIQLTEPQYRDEQPLEITLHPDKTARTLTIQDNGIGLTHDELVQNLGTIAHSGSKEFLARLAEGAAGDLSLIGQFGVGFYSAFMLADRVEVLTRSYREEQGWRWVSDGTGRFTIAAVAEPVPRGAQIRLHLKPDQDEFLEPHRLKAVVRRYSTFVPHPVKLNGEQLNDQRPIWVEPKSQVTEEQYAGFYQWLSHRSTEKPLWHLHLAADSPLQFQAILYCPATNVELLGFGRMEHGLHLCAKRVLVQSDCTDLLPDYLHFLYGLVDSADLPLNVSRETLQDHQLIPKLKRVLTKKVLDHLAGWAQEQPESYRTFYREFGGILRTGVHEDYENREKIAGLMRFHSTHSDDPRAQTSLDDYLQRAVEGQSQIYYLTGMNLESLRSHPRLAAFRQRRLEVLLLTDPIDEFALHHVGRYREKELVSIDAGDVQFPESTAAPDSQPKPAPKGFARVLELFRGALADAVQDVKESSQLGDAPCALANPHGGYSRVLQQVLRQSVKDYQPPKPVLEINPHAALLERLAELTRNPEHDEFIRECGRQLLANAQLLDGLPPDPHATASRMLRFLEELARSKSPIIT</sequence>
<proteinExistence type="inferred from homology"/>
<dbReference type="InterPro" id="IPR020575">
    <property type="entry name" value="Hsp90_N"/>
</dbReference>
<evidence type="ECO:0000256" key="2">
    <source>
        <dbReference type="ARBA" id="ARBA00008239"/>
    </source>
</evidence>
<gene>
    <name evidence="8 10" type="primary">htpG</name>
    <name evidence="10" type="ORF">ENS64_02005</name>
</gene>
<keyword evidence="3 8" id="KW-0963">Cytoplasm</keyword>
<feature type="binding site" evidence="9">
    <location>
        <position position="39"/>
    </location>
    <ligand>
        <name>ATP</name>
        <dbReference type="ChEBI" id="CHEBI:30616"/>
    </ligand>
</feature>
<dbReference type="SUPFAM" id="SSF55874">
    <property type="entry name" value="ATPase domain of HSP90 chaperone/DNA topoisomerase II/histidine kinase"/>
    <property type="match status" value="1"/>
</dbReference>
<dbReference type="AlphaFoldDB" id="A0A7C4LJ41"/>
<evidence type="ECO:0000256" key="6">
    <source>
        <dbReference type="ARBA" id="ARBA00023016"/>
    </source>
</evidence>
<keyword evidence="4 8" id="KW-0547">Nucleotide-binding</keyword>